<comment type="similarity">
    <text evidence="1 4">Belongs to the UDP-glycosyltransferase family.</text>
</comment>
<dbReference type="GO" id="GO:0080043">
    <property type="term" value="F:quercetin 3-O-glucosyltransferase activity"/>
    <property type="evidence" value="ECO:0000318"/>
    <property type="project" value="GO_Central"/>
</dbReference>
<keyword evidence="7" id="KW-1185">Reference proteome</keyword>
<dbReference type="Gramene" id="ERN14919">
    <property type="protein sequence ID" value="ERN14919"/>
    <property type="gene ID" value="AMTR_s00032p00188000"/>
</dbReference>
<evidence type="ECO:0000256" key="4">
    <source>
        <dbReference type="RuleBase" id="RU003718"/>
    </source>
</evidence>
<reference evidence="7" key="1">
    <citation type="journal article" date="2013" name="Science">
        <title>The Amborella genome and the evolution of flowering plants.</title>
        <authorList>
            <consortium name="Amborella Genome Project"/>
        </authorList>
    </citation>
    <scope>NUCLEOTIDE SEQUENCE [LARGE SCALE GENOMIC DNA]</scope>
</reference>
<dbReference type="EC" id="2.4.1.-" evidence="5"/>
<evidence type="ECO:0000256" key="1">
    <source>
        <dbReference type="ARBA" id="ARBA00009995"/>
    </source>
</evidence>
<evidence type="ECO:0000313" key="7">
    <source>
        <dbReference type="Proteomes" id="UP000017836"/>
    </source>
</evidence>
<keyword evidence="3 4" id="KW-0808">Transferase</keyword>
<dbReference type="OMA" id="YKMAKTV"/>
<keyword evidence="2 4" id="KW-0328">Glycosyltransferase</keyword>
<dbReference type="SUPFAM" id="SSF53756">
    <property type="entry name" value="UDP-Glycosyltransferase/glycogen phosphorylase"/>
    <property type="match status" value="1"/>
</dbReference>
<dbReference type="PROSITE" id="PS00375">
    <property type="entry name" value="UDPGT"/>
    <property type="match status" value="1"/>
</dbReference>
<dbReference type="FunFam" id="3.40.50.2000:FF:000019">
    <property type="entry name" value="Glycosyltransferase"/>
    <property type="match status" value="1"/>
</dbReference>
<dbReference type="GO" id="GO:0080044">
    <property type="term" value="F:quercetin 7-O-glucosyltransferase activity"/>
    <property type="evidence" value="ECO:0000318"/>
    <property type="project" value="GO_Central"/>
</dbReference>
<dbReference type="CDD" id="cd03784">
    <property type="entry name" value="GT1_Gtf-like"/>
    <property type="match status" value="1"/>
</dbReference>
<dbReference type="OrthoDB" id="5835829at2759"/>
<dbReference type="GO" id="GO:0005737">
    <property type="term" value="C:cytoplasm"/>
    <property type="evidence" value="ECO:0000318"/>
    <property type="project" value="GO_Central"/>
</dbReference>
<evidence type="ECO:0000313" key="6">
    <source>
        <dbReference type="EMBL" id="ERN14919.1"/>
    </source>
</evidence>
<name>U5CXN6_AMBTC</name>
<dbReference type="eggNOG" id="KOG1192">
    <property type="taxonomic scope" value="Eukaryota"/>
</dbReference>
<organism evidence="6 7">
    <name type="scientific">Amborella trichopoda</name>
    <dbReference type="NCBI Taxonomy" id="13333"/>
    <lineage>
        <taxon>Eukaryota</taxon>
        <taxon>Viridiplantae</taxon>
        <taxon>Streptophyta</taxon>
        <taxon>Embryophyta</taxon>
        <taxon>Tracheophyta</taxon>
        <taxon>Spermatophyta</taxon>
        <taxon>Magnoliopsida</taxon>
        <taxon>Amborellales</taxon>
        <taxon>Amborellaceae</taxon>
        <taxon>Amborella</taxon>
    </lineage>
</organism>
<dbReference type="InterPro" id="IPR035595">
    <property type="entry name" value="UDP_glycos_trans_CS"/>
</dbReference>
<evidence type="ECO:0000256" key="3">
    <source>
        <dbReference type="ARBA" id="ARBA00022679"/>
    </source>
</evidence>
<protein>
    <recommendedName>
        <fullName evidence="5">Glycosyltransferase</fullName>
        <ecNumber evidence="5">2.4.1.-</ecNumber>
    </recommendedName>
</protein>
<dbReference type="AlphaFoldDB" id="U5CXN6"/>
<dbReference type="EMBL" id="KI392518">
    <property type="protein sequence ID" value="ERN14919.1"/>
    <property type="molecule type" value="Genomic_DNA"/>
</dbReference>
<dbReference type="Proteomes" id="UP000017836">
    <property type="component" value="Unassembled WGS sequence"/>
</dbReference>
<dbReference type="Pfam" id="PF00201">
    <property type="entry name" value="UDPGT"/>
    <property type="match status" value="1"/>
</dbReference>
<dbReference type="HOGENOM" id="CLU_001724_0_1_1"/>
<dbReference type="KEGG" id="atr:18443198"/>
<gene>
    <name evidence="6" type="ORF">AMTR_s00032p00188000</name>
</gene>
<sequence length="489" mass="53680">MVGIEEKVHVLVVTFPAQGHVNLAIRLARCLAASNTSLLVSLAAIEAIAQQMHDAGGITTSGSDGHISFETFSDGHGIDDDRNDAFMAQLSTAGPGGLLALIDDLRASGRPVHCLVSNPFVPWVVDVAERFSIPCAMLWVQSCSVYALYYRSFYRLGEFPTPERPDIDVSLPGLPVLKRSEIPSFLVPFEPTLYQCLGDVIFDHIRKLKKVRWVLGNSFHALETEAIQSMSDLTPIIPVGPLVPMELLGKSTAVEAGGDLWKPEDDCLDWLSHQPHKSVIYVAFGSVVILSPKQIEELAWGLAGGGRPFLWVAKPFDRTSEFRLPDEFLDAIAGRGKVVKWCPQVEVLTHPSITCFLTHCGWNSTLETIAAGTPVLALAHWGDQVTNEKFLVDVYSVGIRLERYSEGVVRREEVSRCIEEITKGPRASTIREKAMKLKDAAREALEVEGSSDKNLRAFAEEVMAMAMARGEEAIRACSPTLNEFEGPIT</sequence>
<accession>U5CXN6</accession>
<evidence type="ECO:0000256" key="5">
    <source>
        <dbReference type="RuleBase" id="RU362057"/>
    </source>
</evidence>
<dbReference type="PANTHER" id="PTHR11926:SF986">
    <property type="entry name" value="UDP-GLYCOSYLTRANSFERASE 84A1"/>
    <property type="match status" value="1"/>
</dbReference>
<proteinExistence type="inferred from homology"/>
<evidence type="ECO:0000256" key="2">
    <source>
        <dbReference type="ARBA" id="ARBA00022676"/>
    </source>
</evidence>
<dbReference type="Gene3D" id="3.40.50.2000">
    <property type="entry name" value="Glycogen Phosphorylase B"/>
    <property type="match status" value="2"/>
</dbReference>
<dbReference type="InterPro" id="IPR002213">
    <property type="entry name" value="UDP_glucos_trans"/>
</dbReference>
<dbReference type="PANTHER" id="PTHR11926">
    <property type="entry name" value="GLUCOSYL/GLUCURONOSYL TRANSFERASES"/>
    <property type="match status" value="1"/>
</dbReference>